<feature type="region of interest" description="Disordered" evidence="1">
    <location>
        <begin position="70"/>
        <end position="91"/>
    </location>
</feature>
<reference evidence="3" key="2">
    <citation type="submission" date="2017-06" db="EMBL/GenBank/DDBJ databases">
        <title>WGS assembly of Brachypodium distachyon.</title>
        <authorList>
            <consortium name="The International Brachypodium Initiative"/>
            <person name="Lucas S."/>
            <person name="Harmon-Smith M."/>
            <person name="Lail K."/>
            <person name="Tice H."/>
            <person name="Grimwood J."/>
            <person name="Bruce D."/>
            <person name="Barry K."/>
            <person name="Shu S."/>
            <person name="Lindquist E."/>
            <person name="Wang M."/>
            <person name="Pitluck S."/>
            <person name="Vogel J.P."/>
            <person name="Garvin D.F."/>
            <person name="Mockler T.C."/>
            <person name="Schmutz J."/>
            <person name="Rokhsar D."/>
            <person name="Bevan M.W."/>
        </authorList>
    </citation>
    <scope>NUCLEOTIDE SEQUENCE</scope>
    <source>
        <strain evidence="3">Bd21</strain>
    </source>
</reference>
<dbReference type="HOGENOM" id="CLU_146445_0_0_1"/>
<reference evidence="3 4" key="1">
    <citation type="journal article" date="2010" name="Nature">
        <title>Genome sequencing and analysis of the model grass Brachypodium distachyon.</title>
        <authorList>
            <consortium name="International Brachypodium Initiative"/>
        </authorList>
    </citation>
    <scope>NUCLEOTIDE SEQUENCE [LARGE SCALE GENOMIC DNA]</scope>
    <source>
        <strain evidence="3 4">Bd21</strain>
    </source>
</reference>
<protein>
    <submittedName>
        <fullName evidence="3 4">Uncharacterized protein</fullName>
    </submittedName>
</protein>
<organism evidence="4">
    <name type="scientific">Brachypodium distachyon</name>
    <name type="common">Purple false brome</name>
    <name type="synonym">Trachynia distachya</name>
    <dbReference type="NCBI Taxonomy" id="15368"/>
    <lineage>
        <taxon>Eukaryota</taxon>
        <taxon>Viridiplantae</taxon>
        <taxon>Streptophyta</taxon>
        <taxon>Embryophyta</taxon>
        <taxon>Tracheophyta</taxon>
        <taxon>Spermatophyta</taxon>
        <taxon>Magnoliopsida</taxon>
        <taxon>Liliopsida</taxon>
        <taxon>Poales</taxon>
        <taxon>Poaceae</taxon>
        <taxon>BOP clade</taxon>
        <taxon>Pooideae</taxon>
        <taxon>Stipodae</taxon>
        <taxon>Brachypodieae</taxon>
        <taxon>Brachypodium</taxon>
    </lineage>
</organism>
<dbReference type="AlphaFoldDB" id="I1HX95"/>
<dbReference type="Proteomes" id="UP000008810">
    <property type="component" value="Chromosome 3"/>
</dbReference>
<proteinExistence type="predicted"/>
<reference evidence="4" key="3">
    <citation type="submission" date="2018-08" db="UniProtKB">
        <authorList>
            <consortium name="EnsemblPlants"/>
        </authorList>
    </citation>
    <scope>IDENTIFICATION</scope>
    <source>
        <strain evidence="4">cv. Bd21</strain>
    </source>
</reference>
<feature type="chain" id="PRO_5003643014" evidence="2">
    <location>
        <begin position="26"/>
        <end position="91"/>
    </location>
</feature>
<dbReference type="PANTHER" id="PTHR36705">
    <property type="entry name" value="CLAVATA3/ESR (CLE)-RELATED PROTEIN 20"/>
    <property type="match status" value="1"/>
</dbReference>
<name>I1HX95_BRADI</name>
<evidence type="ECO:0000313" key="5">
    <source>
        <dbReference type="Proteomes" id="UP000008810"/>
    </source>
</evidence>
<gene>
    <name evidence="3" type="ORF">BRADI_3g03980v3</name>
</gene>
<dbReference type="FunCoup" id="I1HX95">
    <property type="interactions" value="214"/>
</dbReference>
<keyword evidence="5" id="KW-1185">Reference proteome</keyword>
<evidence type="ECO:0000313" key="3">
    <source>
        <dbReference type="EMBL" id="PNT65888.1"/>
    </source>
</evidence>
<evidence type="ECO:0000256" key="1">
    <source>
        <dbReference type="SAM" id="MobiDB-lite"/>
    </source>
</evidence>
<dbReference type="OMA" id="MARRRWA"/>
<keyword evidence="2" id="KW-0732">Signal</keyword>
<dbReference type="EMBL" id="CM000882">
    <property type="protein sequence ID" value="PNT65888.1"/>
    <property type="molecule type" value="Genomic_DNA"/>
</dbReference>
<dbReference type="EnsemblPlants" id="PNT65888">
    <property type="protein sequence ID" value="PNT65888"/>
    <property type="gene ID" value="BRADI_3g03980v3"/>
</dbReference>
<dbReference type="PANTHER" id="PTHR36705:SF10">
    <property type="entry name" value="CLAVATA3_ESR (CLE)-RELATED PROTEIN 19"/>
    <property type="match status" value="1"/>
</dbReference>
<accession>I1HX95</accession>
<dbReference type="InParanoid" id="I1HX95"/>
<feature type="signal peptide" evidence="2">
    <location>
        <begin position="1"/>
        <end position="25"/>
    </location>
</feature>
<sequence>MARRRWARFLAVILFLLIFVVGGAAVAGARIATAASFNAGAGAARFRCEEQRNDKMKNAGGAAASCEALAGGGDGDDKRAVPTGPNPLHNR</sequence>
<evidence type="ECO:0000313" key="4">
    <source>
        <dbReference type="EnsemblPlants" id="PNT65888"/>
    </source>
</evidence>
<dbReference type="Gramene" id="PNT65888">
    <property type="protein sequence ID" value="PNT65888"/>
    <property type="gene ID" value="BRADI_3g03980v3"/>
</dbReference>
<evidence type="ECO:0000256" key="2">
    <source>
        <dbReference type="SAM" id="SignalP"/>
    </source>
</evidence>
<dbReference type="eggNOG" id="ENOG502R5TU">
    <property type="taxonomic scope" value="Eukaryota"/>
</dbReference>